<dbReference type="PANTHER" id="PTHR43757:SF2">
    <property type="entry name" value="AMINOMETHYLTRANSFERASE, MITOCHONDRIAL"/>
    <property type="match status" value="1"/>
</dbReference>
<dbReference type="InterPro" id="IPR027266">
    <property type="entry name" value="TrmE/GcvT-like"/>
</dbReference>
<dbReference type="PIRSF" id="PIRSF006487">
    <property type="entry name" value="GcvT"/>
    <property type="match status" value="1"/>
</dbReference>
<dbReference type="InterPro" id="IPR028896">
    <property type="entry name" value="GcvT/YgfZ/DmdA"/>
</dbReference>
<dbReference type="InterPro" id="IPR006222">
    <property type="entry name" value="GCVT_N"/>
</dbReference>
<dbReference type="Proteomes" id="UP001052655">
    <property type="component" value="Unassembled WGS sequence"/>
</dbReference>
<dbReference type="PANTHER" id="PTHR43757">
    <property type="entry name" value="AMINOMETHYLTRANSFERASE"/>
    <property type="match status" value="1"/>
</dbReference>
<comment type="caution">
    <text evidence="2">The sequence shown here is derived from an EMBL/GenBank/DDBJ whole genome shotgun (WGS) entry which is preliminary data.</text>
</comment>
<organism evidence="2 3">
    <name type="scientific">Streptomyces daghestanicus</name>
    <dbReference type="NCBI Taxonomy" id="66885"/>
    <lineage>
        <taxon>Bacteria</taxon>
        <taxon>Bacillati</taxon>
        <taxon>Actinomycetota</taxon>
        <taxon>Actinomycetes</taxon>
        <taxon>Kitasatosporales</taxon>
        <taxon>Streptomycetaceae</taxon>
        <taxon>Streptomyces</taxon>
    </lineage>
</organism>
<feature type="domain" description="GCVT N-terminal" evidence="1">
    <location>
        <begin position="37"/>
        <end position="254"/>
    </location>
</feature>
<dbReference type="SUPFAM" id="SSF103025">
    <property type="entry name" value="Folate-binding domain"/>
    <property type="match status" value="1"/>
</dbReference>
<dbReference type="Gene3D" id="3.30.1360.120">
    <property type="entry name" value="Probable tRNA modification gtpase trme, domain 1"/>
    <property type="match status" value="1"/>
</dbReference>
<dbReference type="EMBL" id="BNDX01000002">
    <property type="protein sequence ID" value="GHI28683.1"/>
    <property type="molecule type" value="Genomic_DNA"/>
</dbReference>
<dbReference type="RefSeq" id="WP_190077573.1">
    <property type="nucleotide sequence ID" value="NZ_BMTC01000014.1"/>
</dbReference>
<evidence type="ECO:0000313" key="2">
    <source>
        <dbReference type="EMBL" id="GHI28683.1"/>
    </source>
</evidence>
<dbReference type="Pfam" id="PF01571">
    <property type="entry name" value="GCV_T"/>
    <property type="match status" value="1"/>
</dbReference>
<protein>
    <submittedName>
        <fullName evidence="2">Glycine cleavage system protein T</fullName>
    </submittedName>
</protein>
<evidence type="ECO:0000313" key="3">
    <source>
        <dbReference type="Proteomes" id="UP001052655"/>
    </source>
</evidence>
<evidence type="ECO:0000259" key="1">
    <source>
        <dbReference type="Pfam" id="PF01571"/>
    </source>
</evidence>
<proteinExistence type="predicted"/>
<gene>
    <name evidence="2" type="primary">gcvT_1</name>
    <name evidence="2" type="ORF">Sdagh_04130</name>
</gene>
<accession>A0ABQ3PUJ4</accession>
<sequence>MSAPSLQDGIHQAGSPVKLLWKRDPDAWTPEVIQPEYAGWRQEQAAWHTAVSLSDLSHHMSDTRIEGRDATRLLAAVSANNYEKFAVSQAKQFIPVAPDGNIVTDGILMRDAEHTYTLSGVPAAQNWVKYHAQKGGYDVEFVTDPSSAFRGEACPTLFRYQVQGPLAGALVEEVFGGPMPPTKFFHSCAVSLGAMHFRALRHGMAGQPGFEFVGPWEHAAAVKEALMSAGEQFGLVHVGALAYPTASLESGWIATPTPAIYTDPALADYREYVPLYGIEGQQPLHGSFFSENIEDFYCSPYELGYGKGVSFNHDFIGREALKAAKDSVRRTKVTLVLDPEDLAKALGRNPDFVHTYARNRVEAGTALAGVTFQSDSLDRTGTVLSLALIDHEHAQPGTEVTVVWGEHPGPGTDPGAHLDLPRVRATVHPVPYDDHARTQYRRNA</sequence>
<reference evidence="2" key="1">
    <citation type="submission" date="2024-05" db="EMBL/GenBank/DDBJ databases">
        <title>Whole genome shotgun sequence of Streptomyces daghestanicus NBRC 12762.</title>
        <authorList>
            <person name="Komaki H."/>
            <person name="Tamura T."/>
        </authorList>
    </citation>
    <scope>NUCLEOTIDE SEQUENCE</scope>
    <source>
        <strain evidence="2">NBRC 12762</strain>
    </source>
</reference>
<name>A0ABQ3PUJ4_9ACTN</name>
<keyword evidence="3" id="KW-1185">Reference proteome</keyword>